<sequence length="67" mass="8090">MPSCIECGGALFYDRELKHYTCSSCGATYTSQDLLIEREKKFNAKFEEERKKRRRDEYLEWWLSSKQ</sequence>
<dbReference type="EMBL" id="DRXG01000127">
    <property type="protein sequence ID" value="HHN52793.1"/>
    <property type="molecule type" value="Genomic_DNA"/>
</dbReference>
<dbReference type="AlphaFoldDB" id="A0A7J3WDN4"/>
<proteinExistence type="predicted"/>
<accession>A0A7J3WDN4</accession>
<evidence type="ECO:0008006" key="2">
    <source>
        <dbReference type="Google" id="ProtNLM"/>
    </source>
</evidence>
<reference evidence="1" key="1">
    <citation type="journal article" date="2020" name="mSystems">
        <title>Genome- and Community-Level Interaction Insights into Carbon Utilization and Element Cycling Functions of Hydrothermarchaeota in Hydrothermal Sediment.</title>
        <authorList>
            <person name="Zhou Z."/>
            <person name="Liu Y."/>
            <person name="Xu W."/>
            <person name="Pan J."/>
            <person name="Luo Z.H."/>
            <person name="Li M."/>
        </authorList>
    </citation>
    <scope>NUCLEOTIDE SEQUENCE [LARGE SCALE GENOMIC DNA]</scope>
    <source>
        <strain evidence="1">SpSt-1073</strain>
    </source>
</reference>
<evidence type="ECO:0000313" key="1">
    <source>
        <dbReference type="EMBL" id="HHN52793.1"/>
    </source>
</evidence>
<comment type="caution">
    <text evidence="1">The sequence shown here is derived from an EMBL/GenBank/DDBJ whole genome shotgun (WGS) entry which is preliminary data.</text>
</comment>
<organism evidence="1">
    <name type="scientific">Caldiarchaeum subterraneum</name>
    <dbReference type="NCBI Taxonomy" id="311458"/>
    <lineage>
        <taxon>Archaea</taxon>
        <taxon>Nitrososphaerota</taxon>
        <taxon>Candidatus Caldarchaeales</taxon>
        <taxon>Candidatus Caldarchaeaceae</taxon>
        <taxon>Candidatus Caldarchaeum</taxon>
    </lineage>
</organism>
<protein>
    <recommendedName>
        <fullName evidence="2">TFIIB-type zinc ribbon-containing protein</fullName>
    </recommendedName>
</protein>
<name>A0A7J3WDN4_CALS0</name>
<gene>
    <name evidence="1" type="ORF">ENM30_05720</name>
</gene>